<dbReference type="PANTHER" id="PTHR43982">
    <property type="entry name" value="UBIQUITIN CARBOXYL-TERMINAL HYDROLASE"/>
    <property type="match status" value="1"/>
</dbReference>
<dbReference type="SMART" id="SM00213">
    <property type="entry name" value="UBQ"/>
    <property type="match status" value="1"/>
</dbReference>
<dbReference type="PROSITE" id="PS50235">
    <property type="entry name" value="USP_3"/>
    <property type="match status" value="1"/>
</dbReference>
<dbReference type="PROSITE" id="PS00973">
    <property type="entry name" value="USP_2"/>
    <property type="match status" value="1"/>
</dbReference>
<sequence length="488" mass="55258">MSVKINIKWGKEKFNDVEVDPSETGLTLKSQVFALTGVPPDRQKWMGVKALKAGKLEDDTPLASLNFTNGQNVMLVGTAGELPKEPPKPVVFVEDLPEGEINELVEFNHPPGLANLGNTCYLNSTLQCLKAIPELDEAVKTYGGAVAEDTDHNVTVSLRDLFKTLDHTNQPVPPMLFVHLFRSAFPQFNQRTERGYAQQDAEECWSTLVRALSQKLPAIKLGGESPARTNAVNQLFSGEIVSTYTCKEAPEDKLVQKDTFTKLMCHITSQTNFLVNGLKESLKEEIEKRSEVLGRNAVFQKEAEITRLPYYLNVQFVRFFWKSNSDGGNKAKILKPVEFPMVLDLFDLCAEDLKATLKEHRNILTEREDLRLQNRHGIKGKEKEGEKKAEEDEGAMDIEKSLPPLWEQKPLQNETGLYELYAVLTHKGRDADSGHYVAWTKQSEDNWLQYDDDVVRHYKDNDIKQLVGKGGADWHIAYLCFYRTKKPE</sequence>
<dbReference type="InterPro" id="IPR001394">
    <property type="entry name" value="Peptidase_C19_UCH"/>
</dbReference>
<evidence type="ECO:0000256" key="5">
    <source>
        <dbReference type="ARBA" id="ARBA00022807"/>
    </source>
</evidence>
<evidence type="ECO:0000256" key="3">
    <source>
        <dbReference type="ARBA" id="ARBA00022786"/>
    </source>
</evidence>
<proteinExistence type="inferred from homology"/>
<dbReference type="CDD" id="cd02657">
    <property type="entry name" value="Peptidase_C19A"/>
    <property type="match status" value="1"/>
</dbReference>
<evidence type="ECO:0000259" key="8">
    <source>
        <dbReference type="PROSITE" id="PS50235"/>
    </source>
</evidence>
<comment type="catalytic activity">
    <reaction evidence="1 6">
        <text>Thiol-dependent hydrolysis of ester, thioester, amide, peptide and isopeptide bonds formed by the C-terminal Gly of ubiquitin (a 76-residue protein attached to proteins as an intracellular targeting signal).</text>
        <dbReference type="EC" id="3.4.19.12"/>
    </reaction>
</comment>
<dbReference type="InterPro" id="IPR028889">
    <property type="entry name" value="USP"/>
</dbReference>
<dbReference type="GeneID" id="14926625"/>
<evidence type="ECO:0000256" key="6">
    <source>
        <dbReference type="RuleBase" id="RU366025"/>
    </source>
</evidence>
<dbReference type="GO" id="GO:0043161">
    <property type="term" value="P:proteasome-mediated ubiquitin-dependent protein catabolic process"/>
    <property type="evidence" value="ECO:0007669"/>
    <property type="project" value="InterPro"/>
</dbReference>
<dbReference type="STRING" id="1257118.L8HLL6"/>
<dbReference type="GO" id="GO:0004843">
    <property type="term" value="F:cysteine-type deubiquitinase activity"/>
    <property type="evidence" value="ECO:0007669"/>
    <property type="project" value="UniProtKB-UniRule"/>
</dbReference>
<dbReference type="InterPro" id="IPR029071">
    <property type="entry name" value="Ubiquitin-like_domsf"/>
</dbReference>
<dbReference type="OrthoDB" id="333239at2759"/>
<organism evidence="9 10">
    <name type="scientific">Acanthamoeba castellanii (strain ATCC 30010 / Neff)</name>
    <dbReference type="NCBI Taxonomy" id="1257118"/>
    <lineage>
        <taxon>Eukaryota</taxon>
        <taxon>Amoebozoa</taxon>
        <taxon>Discosea</taxon>
        <taxon>Longamoebia</taxon>
        <taxon>Centramoebida</taxon>
        <taxon>Acanthamoebidae</taxon>
        <taxon>Acanthamoeba</taxon>
    </lineage>
</organism>
<dbReference type="Pfam" id="PF00443">
    <property type="entry name" value="UCH"/>
    <property type="match status" value="1"/>
</dbReference>
<dbReference type="PROSITE" id="PS00972">
    <property type="entry name" value="USP_1"/>
    <property type="match status" value="1"/>
</dbReference>
<dbReference type="SUPFAM" id="SSF54236">
    <property type="entry name" value="Ubiquitin-like"/>
    <property type="match status" value="1"/>
</dbReference>
<dbReference type="GO" id="GO:0070628">
    <property type="term" value="F:proteasome binding"/>
    <property type="evidence" value="ECO:0007669"/>
    <property type="project" value="TreeGrafter"/>
</dbReference>
<dbReference type="InterPro" id="IPR018200">
    <property type="entry name" value="USP_CS"/>
</dbReference>
<evidence type="ECO:0000256" key="2">
    <source>
        <dbReference type="ARBA" id="ARBA00022670"/>
    </source>
</evidence>
<dbReference type="GO" id="GO:0061136">
    <property type="term" value="P:regulation of proteasomal protein catabolic process"/>
    <property type="evidence" value="ECO:0007669"/>
    <property type="project" value="TreeGrafter"/>
</dbReference>
<dbReference type="EMBL" id="KB007805">
    <property type="protein sequence ID" value="ELR25563.1"/>
    <property type="molecule type" value="Genomic_DNA"/>
</dbReference>
<dbReference type="EC" id="3.4.19.12" evidence="6"/>
<keyword evidence="5 6" id="KW-0788">Thiol protease</keyword>
<dbReference type="InterPro" id="IPR000626">
    <property type="entry name" value="Ubiquitin-like_dom"/>
</dbReference>
<feature type="domain" description="Ubiquitin-like" evidence="7">
    <location>
        <begin position="3"/>
        <end position="76"/>
    </location>
</feature>
<dbReference type="Gene3D" id="3.10.20.90">
    <property type="entry name" value="Phosphatidylinositol 3-kinase Catalytic Subunit, Chain A, domain 1"/>
    <property type="match status" value="1"/>
</dbReference>
<dbReference type="Pfam" id="PF00240">
    <property type="entry name" value="ubiquitin"/>
    <property type="match status" value="1"/>
</dbReference>
<dbReference type="KEGG" id="acan:ACA1_296830"/>
<evidence type="ECO:0000256" key="4">
    <source>
        <dbReference type="ARBA" id="ARBA00022801"/>
    </source>
</evidence>
<dbReference type="InterPro" id="IPR038765">
    <property type="entry name" value="Papain-like_cys_pep_sf"/>
</dbReference>
<dbReference type="AlphaFoldDB" id="L8HLL6"/>
<gene>
    <name evidence="9" type="ORF">ACA1_296830</name>
</gene>
<accession>L8HLL6</accession>
<feature type="domain" description="USP" evidence="8">
    <location>
        <begin position="111"/>
        <end position="485"/>
    </location>
</feature>
<dbReference type="PANTHER" id="PTHR43982:SF1">
    <property type="entry name" value="UBIQUITIN CARBOXYL-TERMINAL HYDROLASE 14"/>
    <property type="match status" value="1"/>
</dbReference>
<dbReference type="SUPFAM" id="SSF54001">
    <property type="entry name" value="Cysteine proteinases"/>
    <property type="match status" value="1"/>
</dbReference>
<keyword evidence="3 6" id="KW-0833">Ubl conjugation pathway</keyword>
<keyword evidence="4 6" id="KW-0378">Hydrolase</keyword>
<dbReference type="GO" id="GO:0016579">
    <property type="term" value="P:protein deubiquitination"/>
    <property type="evidence" value="ECO:0007669"/>
    <property type="project" value="InterPro"/>
</dbReference>
<keyword evidence="10" id="KW-1185">Reference proteome</keyword>
<reference evidence="9 10" key="1">
    <citation type="journal article" date="2013" name="Genome Biol.">
        <title>Genome of Acanthamoeba castellanii highlights extensive lateral gene transfer and early evolution of tyrosine kinase signaling.</title>
        <authorList>
            <person name="Clarke M."/>
            <person name="Lohan A.J."/>
            <person name="Liu B."/>
            <person name="Lagkouvardos I."/>
            <person name="Roy S."/>
            <person name="Zafar N."/>
            <person name="Bertelli C."/>
            <person name="Schilde C."/>
            <person name="Kianianmomeni A."/>
            <person name="Burglin T.R."/>
            <person name="Frech C."/>
            <person name="Turcotte B."/>
            <person name="Kopec K.O."/>
            <person name="Synnott J.M."/>
            <person name="Choo C."/>
            <person name="Paponov I."/>
            <person name="Finkler A."/>
            <person name="Soon Heng Tan C."/>
            <person name="Hutchins A.P."/>
            <person name="Weinmeier T."/>
            <person name="Rattei T."/>
            <person name="Chu J.S."/>
            <person name="Gimenez G."/>
            <person name="Irimia M."/>
            <person name="Rigden D.J."/>
            <person name="Fitzpatrick D.A."/>
            <person name="Lorenzo-Morales J."/>
            <person name="Bateman A."/>
            <person name="Chiu C.H."/>
            <person name="Tang P."/>
            <person name="Hegemann P."/>
            <person name="Fromm H."/>
            <person name="Raoult D."/>
            <person name="Greub G."/>
            <person name="Miranda-Saavedra D."/>
            <person name="Chen N."/>
            <person name="Nash P."/>
            <person name="Ginger M.L."/>
            <person name="Horn M."/>
            <person name="Schaap P."/>
            <person name="Caler L."/>
            <person name="Loftus B."/>
        </authorList>
    </citation>
    <scope>NUCLEOTIDE SEQUENCE [LARGE SCALE GENOMIC DNA]</scope>
    <source>
        <strain evidence="9 10">Neff</strain>
    </source>
</reference>
<dbReference type="RefSeq" id="XP_004368318.1">
    <property type="nucleotide sequence ID" value="XM_004368261.1"/>
</dbReference>
<dbReference type="VEuPathDB" id="AmoebaDB:ACA1_296830"/>
<dbReference type="CDD" id="cd16104">
    <property type="entry name" value="Ubl_USP14_like"/>
    <property type="match status" value="1"/>
</dbReference>
<comment type="similarity">
    <text evidence="6">Belongs to the peptidase C19 family.</text>
</comment>
<dbReference type="InterPro" id="IPR044635">
    <property type="entry name" value="UBP14-like"/>
</dbReference>
<dbReference type="PROSITE" id="PS50053">
    <property type="entry name" value="UBIQUITIN_2"/>
    <property type="match status" value="1"/>
</dbReference>
<dbReference type="MEROPS" id="C19.A70"/>
<name>L8HLL6_ACACF</name>
<keyword evidence="2 6" id="KW-0645">Protease</keyword>
<evidence type="ECO:0000313" key="9">
    <source>
        <dbReference type="EMBL" id="ELR25563.1"/>
    </source>
</evidence>
<dbReference type="OMA" id="FKSDAEY"/>
<dbReference type="Gene3D" id="3.90.70.10">
    <property type="entry name" value="Cysteine proteinases"/>
    <property type="match status" value="1"/>
</dbReference>
<evidence type="ECO:0000256" key="1">
    <source>
        <dbReference type="ARBA" id="ARBA00000707"/>
    </source>
</evidence>
<evidence type="ECO:0000259" key="7">
    <source>
        <dbReference type="PROSITE" id="PS50053"/>
    </source>
</evidence>
<dbReference type="Proteomes" id="UP000011083">
    <property type="component" value="Unassembled WGS sequence"/>
</dbReference>
<protein>
    <recommendedName>
        <fullName evidence="6">Ubiquitin carboxyl-terminal hydrolase</fullName>
        <ecNumber evidence="6">3.4.19.12</ecNumber>
    </recommendedName>
</protein>
<evidence type="ECO:0000313" key="10">
    <source>
        <dbReference type="Proteomes" id="UP000011083"/>
    </source>
</evidence>